<dbReference type="SFLD" id="SFLDG01082">
    <property type="entry name" value="B12-binding_domain_containing"/>
    <property type="match status" value="1"/>
</dbReference>
<comment type="caution">
    <text evidence="2">The sequence shown here is derived from an EMBL/GenBank/DDBJ whole genome shotgun (WGS) entry which is preliminary data.</text>
</comment>
<dbReference type="Gene3D" id="3.80.30.20">
    <property type="entry name" value="tm_1862 like domain"/>
    <property type="match status" value="1"/>
</dbReference>
<dbReference type="AlphaFoldDB" id="X0W358"/>
<accession>X0W358</accession>
<gene>
    <name evidence="2" type="ORF">S01H1_40579</name>
</gene>
<dbReference type="SFLD" id="SFLDS00029">
    <property type="entry name" value="Radical_SAM"/>
    <property type="match status" value="1"/>
</dbReference>
<organism evidence="2">
    <name type="scientific">marine sediment metagenome</name>
    <dbReference type="NCBI Taxonomy" id="412755"/>
    <lineage>
        <taxon>unclassified sequences</taxon>
        <taxon>metagenomes</taxon>
        <taxon>ecological metagenomes</taxon>
    </lineage>
</organism>
<reference evidence="2" key="1">
    <citation type="journal article" date="2014" name="Front. Microbiol.">
        <title>High frequency of phylogenetically diverse reductive dehalogenase-homologous genes in deep subseafloor sedimentary metagenomes.</title>
        <authorList>
            <person name="Kawai M."/>
            <person name="Futagami T."/>
            <person name="Toyoda A."/>
            <person name="Takaki Y."/>
            <person name="Nishi S."/>
            <person name="Hori S."/>
            <person name="Arai W."/>
            <person name="Tsubouchi T."/>
            <person name="Morono Y."/>
            <person name="Uchiyama I."/>
            <person name="Ito T."/>
            <person name="Fujiyama A."/>
            <person name="Inagaki F."/>
            <person name="Takami H."/>
        </authorList>
    </citation>
    <scope>NUCLEOTIDE SEQUENCE</scope>
    <source>
        <strain evidence="2">Expedition CK06-06</strain>
    </source>
</reference>
<feature type="domain" description="Radical SAM core" evidence="1">
    <location>
        <begin position="31"/>
        <end position="248"/>
    </location>
</feature>
<dbReference type="SMART" id="SM00729">
    <property type="entry name" value="Elp3"/>
    <property type="match status" value="1"/>
</dbReference>
<dbReference type="EMBL" id="BARS01025703">
    <property type="protein sequence ID" value="GAG07171.1"/>
    <property type="molecule type" value="Genomic_DNA"/>
</dbReference>
<dbReference type="InterPro" id="IPR023404">
    <property type="entry name" value="rSAM_horseshoe"/>
</dbReference>
<dbReference type="GO" id="GO:0051536">
    <property type="term" value="F:iron-sulfur cluster binding"/>
    <property type="evidence" value="ECO:0007669"/>
    <property type="project" value="InterPro"/>
</dbReference>
<dbReference type="SUPFAM" id="SSF102114">
    <property type="entry name" value="Radical SAM enzymes"/>
    <property type="match status" value="1"/>
</dbReference>
<sequence length="248" mass="28463">MSNFSKIQDFNFSYEEIKKFAVKGAPIIKQIPDLRIIELETSKGCSRKIHCSFCTESLKNKIQFRKKPDILKEVKAFNKLGMKYFRLGKQSDYYSHPEAIDIIKDIRKQVNPNVLHIDNVNPVNVITKKGEEITKAIVKYCTAGNIAAFGVESFDPEVVKQNNLNSNPETTYKAVKILNKYGKQRGENGMQKFLPGINLLFGLIGESKTTNEHNVQWLKRFMDEGLLIRRINIRQVDIFEGTPIYNTV</sequence>
<evidence type="ECO:0000259" key="1">
    <source>
        <dbReference type="PROSITE" id="PS51918"/>
    </source>
</evidence>
<dbReference type="PROSITE" id="PS51918">
    <property type="entry name" value="RADICAL_SAM"/>
    <property type="match status" value="1"/>
</dbReference>
<dbReference type="Pfam" id="PF04055">
    <property type="entry name" value="Radical_SAM"/>
    <property type="match status" value="1"/>
</dbReference>
<dbReference type="PANTHER" id="PTHR43324">
    <property type="match status" value="1"/>
</dbReference>
<evidence type="ECO:0000313" key="2">
    <source>
        <dbReference type="EMBL" id="GAG07171.1"/>
    </source>
</evidence>
<protein>
    <recommendedName>
        <fullName evidence="1">Radical SAM core domain-containing protein</fullName>
    </recommendedName>
</protein>
<feature type="non-terminal residue" evidence="2">
    <location>
        <position position="248"/>
    </location>
</feature>
<dbReference type="InterPro" id="IPR007197">
    <property type="entry name" value="rSAM"/>
</dbReference>
<dbReference type="GO" id="GO:0003824">
    <property type="term" value="F:catalytic activity"/>
    <property type="evidence" value="ECO:0007669"/>
    <property type="project" value="InterPro"/>
</dbReference>
<dbReference type="PANTHER" id="PTHR43324:SF1">
    <property type="entry name" value="RADICAL SAM CORE DOMAIN-CONTAINING PROTEIN"/>
    <property type="match status" value="1"/>
</dbReference>
<proteinExistence type="predicted"/>
<dbReference type="InterPro" id="IPR058240">
    <property type="entry name" value="rSAM_sf"/>
</dbReference>
<name>X0W358_9ZZZZ</name>
<dbReference type="InterPro" id="IPR006638">
    <property type="entry name" value="Elp3/MiaA/NifB-like_rSAM"/>
</dbReference>